<sequence length="296" mass="33316">LADRKLFTPSSLKAAVRIKTASSGKVKKMTKQQLKLDAKKRLGPDGKQLPLWVRRPALEMEKDIERKRRIANKIAASLLQKRIKAGVKVTDEDVVTCLRAWGFVRNEQRKNVLPAGTDFVNSDTLGLNCARDQKVRVTGASQRHPDMTRLLNRWLADHWPEGLAQDFPFTSISVNSNYNARRHRDGGNEGPSLIKAFGQFTGGRLAYWPDDDRSVKIEDLKPAQSVLYNVRAKTVTFNGKRAHEVTPFKGERFSLVFFTCARYWKALSNQNKLAESLGFHVPTDASLKAARAVVSM</sequence>
<reference evidence="1" key="1">
    <citation type="submission" date="2021-02" db="EMBL/GenBank/DDBJ databases">
        <authorList>
            <person name="Dougan E. K."/>
            <person name="Rhodes N."/>
            <person name="Thang M."/>
            <person name="Chan C."/>
        </authorList>
    </citation>
    <scope>NUCLEOTIDE SEQUENCE</scope>
</reference>
<comment type="caution">
    <text evidence="1">The sequence shown here is derived from an EMBL/GenBank/DDBJ whole genome shotgun (WGS) entry which is preliminary data.</text>
</comment>
<organism evidence="1 2">
    <name type="scientific">Polarella glacialis</name>
    <name type="common">Dinoflagellate</name>
    <dbReference type="NCBI Taxonomy" id="89957"/>
    <lineage>
        <taxon>Eukaryota</taxon>
        <taxon>Sar</taxon>
        <taxon>Alveolata</taxon>
        <taxon>Dinophyceae</taxon>
        <taxon>Suessiales</taxon>
        <taxon>Suessiaceae</taxon>
        <taxon>Polarella</taxon>
    </lineage>
</organism>
<dbReference type="Gene3D" id="3.60.130.30">
    <property type="match status" value="1"/>
</dbReference>
<proteinExistence type="predicted"/>
<protein>
    <submittedName>
        <fullName evidence="1">Uncharacterized protein</fullName>
    </submittedName>
</protein>
<gene>
    <name evidence="1" type="ORF">PGLA1383_LOCUS39996</name>
</gene>
<feature type="non-terminal residue" evidence="1">
    <location>
        <position position="296"/>
    </location>
</feature>
<evidence type="ECO:0000313" key="2">
    <source>
        <dbReference type="Proteomes" id="UP000654075"/>
    </source>
</evidence>
<dbReference type="AlphaFoldDB" id="A0A813GEI5"/>
<accession>A0A813GEI5</accession>
<evidence type="ECO:0000313" key="1">
    <source>
        <dbReference type="EMBL" id="CAE8622560.1"/>
    </source>
</evidence>
<dbReference type="EMBL" id="CAJNNV010027995">
    <property type="protein sequence ID" value="CAE8622560.1"/>
    <property type="molecule type" value="Genomic_DNA"/>
</dbReference>
<name>A0A813GEI5_POLGL</name>
<dbReference type="Proteomes" id="UP000654075">
    <property type="component" value="Unassembled WGS sequence"/>
</dbReference>
<keyword evidence="2" id="KW-1185">Reference proteome</keyword>
<dbReference type="OrthoDB" id="419380at2759"/>